<evidence type="ECO:0000256" key="3">
    <source>
        <dbReference type="ARBA" id="ARBA00023015"/>
    </source>
</evidence>
<gene>
    <name evidence="7" type="ORF">FHW12_000373</name>
</gene>
<dbReference type="PROSITE" id="PS50949">
    <property type="entry name" value="HTH_GNTR"/>
    <property type="match status" value="1"/>
</dbReference>
<dbReference type="Gene3D" id="3.90.1150.10">
    <property type="entry name" value="Aspartate Aminotransferase, domain 1"/>
    <property type="match status" value="1"/>
</dbReference>
<organism evidence="7 8">
    <name type="scientific">Dokdonella fugitiva</name>
    <dbReference type="NCBI Taxonomy" id="328517"/>
    <lineage>
        <taxon>Bacteria</taxon>
        <taxon>Pseudomonadati</taxon>
        <taxon>Pseudomonadota</taxon>
        <taxon>Gammaproteobacteria</taxon>
        <taxon>Lysobacterales</taxon>
        <taxon>Rhodanobacteraceae</taxon>
        <taxon>Dokdonella</taxon>
    </lineage>
</organism>
<evidence type="ECO:0000259" key="6">
    <source>
        <dbReference type="PROSITE" id="PS50949"/>
    </source>
</evidence>
<dbReference type="GO" id="GO:0003700">
    <property type="term" value="F:DNA-binding transcription factor activity"/>
    <property type="evidence" value="ECO:0007669"/>
    <property type="project" value="InterPro"/>
</dbReference>
<dbReference type="InterPro" id="IPR015421">
    <property type="entry name" value="PyrdxlP-dep_Trfase_major"/>
</dbReference>
<protein>
    <submittedName>
        <fullName evidence="7">DNA-binding transcriptional MocR family regulator</fullName>
    </submittedName>
</protein>
<dbReference type="InterPro" id="IPR015424">
    <property type="entry name" value="PyrdxlP-dep_Trfase"/>
</dbReference>
<dbReference type="SMART" id="SM00345">
    <property type="entry name" value="HTH_GNTR"/>
    <property type="match status" value="1"/>
</dbReference>
<comment type="caution">
    <text evidence="7">The sequence shown here is derived from an EMBL/GenBank/DDBJ whole genome shotgun (WGS) entry which is preliminary data.</text>
</comment>
<keyword evidence="3" id="KW-0805">Transcription regulation</keyword>
<keyword evidence="2" id="KW-0663">Pyridoxal phosphate</keyword>
<evidence type="ECO:0000256" key="5">
    <source>
        <dbReference type="ARBA" id="ARBA00023163"/>
    </source>
</evidence>
<keyword evidence="4 7" id="KW-0238">DNA-binding</keyword>
<evidence type="ECO:0000256" key="2">
    <source>
        <dbReference type="ARBA" id="ARBA00022898"/>
    </source>
</evidence>
<name>A0A839EWN1_9GAMM</name>
<dbReference type="PANTHER" id="PTHR46577:SF2">
    <property type="entry name" value="TRANSCRIPTIONAL REGULATORY PROTEIN"/>
    <property type="match status" value="1"/>
</dbReference>
<keyword evidence="8" id="KW-1185">Reference proteome</keyword>
<sequence>MASTLLYEDLAGRLGAQIRRGLLRPGERLPSLRRLGRQERVSIATAVEAYLRLEREGLVEARERSGYFVRAQRVAVPAARLPRVQARAPQALRNPALLGVLDVLSREDLLPLHVTTPAPELLPGRAIAAATTHVLRRDPGVALAYGAPQGLPALREQIARRYLRCGVEVDPGEIVVTAGAMEAITLALRSVTRAGDVVLLETPTYYGILQAISALGLRAIEVPNRVGSGIDAAALRALLARHAVRAAVLVPNFNNPTGSLTGDDDKREIVAACGEHGVTVIEDDLYGELAYSGERPAPLRRYAGRTSVITCSSYSKTLAPGLRIGWALAGTHVDDLVRAKCFSSVATAGLPQRAITEYLVRHDFDRALRRLRRELATNAQRWRDAIRRGWPEGTRVSDPAGGTTLWLELAGGVDAQALFEAAVARGIGCLPGHLFSLRGDYRTHLRLGLGLAWSPPVEAALRELGRLAGRFARRRTPKEGHE</sequence>
<dbReference type="GO" id="GO:0030170">
    <property type="term" value="F:pyridoxal phosphate binding"/>
    <property type="evidence" value="ECO:0007669"/>
    <property type="project" value="InterPro"/>
</dbReference>
<dbReference type="SUPFAM" id="SSF53383">
    <property type="entry name" value="PLP-dependent transferases"/>
    <property type="match status" value="1"/>
</dbReference>
<evidence type="ECO:0000256" key="4">
    <source>
        <dbReference type="ARBA" id="ARBA00023125"/>
    </source>
</evidence>
<reference evidence="7 8" key="1">
    <citation type="submission" date="2020-07" db="EMBL/GenBank/DDBJ databases">
        <title>Genomic Encyclopedia of Type Strains, Phase IV (KMG-V): Genome sequencing to study the core and pangenomes of soil and plant-associated prokaryotes.</title>
        <authorList>
            <person name="Whitman W."/>
        </authorList>
    </citation>
    <scope>NUCLEOTIDE SEQUENCE [LARGE SCALE GENOMIC DNA]</scope>
    <source>
        <strain evidence="7 8">RH2WT43</strain>
    </source>
</reference>
<dbReference type="GO" id="GO:0003677">
    <property type="term" value="F:DNA binding"/>
    <property type="evidence" value="ECO:0007669"/>
    <property type="project" value="UniProtKB-KW"/>
</dbReference>
<feature type="domain" description="HTH gntR-type" evidence="6">
    <location>
        <begin position="4"/>
        <end position="72"/>
    </location>
</feature>
<keyword evidence="5" id="KW-0804">Transcription</keyword>
<dbReference type="InterPro" id="IPR051446">
    <property type="entry name" value="HTH_trans_reg/aminotransferase"/>
</dbReference>
<evidence type="ECO:0000256" key="1">
    <source>
        <dbReference type="ARBA" id="ARBA00005384"/>
    </source>
</evidence>
<dbReference type="Pfam" id="PF00155">
    <property type="entry name" value="Aminotran_1_2"/>
    <property type="match status" value="1"/>
</dbReference>
<dbReference type="RefSeq" id="WP_182529285.1">
    <property type="nucleotide sequence ID" value="NZ_JACGXL010000001.1"/>
</dbReference>
<dbReference type="EMBL" id="JACGXL010000001">
    <property type="protein sequence ID" value="MBA8886182.1"/>
    <property type="molecule type" value="Genomic_DNA"/>
</dbReference>
<dbReference type="CDD" id="cd00609">
    <property type="entry name" value="AAT_like"/>
    <property type="match status" value="1"/>
</dbReference>
<evidence type="ECO:0000313" key="7">
    <source>
        <dbReference type="EMBL" id="MBA8886182.1"/>
    </source>
</evidence>
<dbReference type="Proteomes" id="UP000550401">
    <property type="component" value="Unassembled WGS sequence"/>
</dbReference>
<evidence type="ECO:0000313" key="8">
    <source>
        <dbReference type="Proteomes" id="UP000550401"/>
    </source>
</evidence>
<dbReference type="Gene3D" id="1.10.10.10">
    <property type="entry name" value="Winged helix-like DNA-binding domain superfamily/Winged helix DNA-binding domain"/>
    <property type="match status" value="1"/>
</dbReference>
<dbReference type="InterPro" id="IPR015422">
    <property type="entry name" value="PyrdxlP-dep_Trfase_small"/>
</dbReference>
<dbReference type="PANTHER" id="PTHR46577">
    <property type="entry name" value="HTH-TYPE TRANSCRIPTIONAL REGULATORY PROTEIN GABR"/>
    <property type="match status" value="1"/>
</dbReference>
<dbReference type="Pfam" id="PF00392">
    <property type="entry name" value="GntR"/>
    <property type="match status" value="1"/>
</dbReference>
<dbReference type="SUPFAM" id="SSF46785">
    <property type="entry name" value="Winged helix' DNA-binding domain"/>
    <property type="match status" value="1"/>
</dbReference>
<dbReference type="InterPro" id="IPR036390">
    <property type="entry name" value="WH_DNA-bd_sf"/>
</dbReference>
<accession>A0A839EWN1</accession>
<dbReference type="CDD" id="cd07377">
    <property type="entry name" value="WHTH_GntR"/>
    <property type="match status" value="1"/>
</dbReference>
<comment type="similarity">
    <text evidence="1">In the C-terminal section; belongs to the class-I pyridoxal-phosphate-dependent aminotransferase family.</text>
</comment>
<proteinExistence type="inferred from homology"/>
<dbReference type="InterPro" id="IPR004839">
    <property type="entry name" value="Aminotransferase_I/II_large"/>
</dbReference>
<dbReference type="AlphaFoldDB" id="A0A839EWN1"/>
<dbReference type="InterPro" id="IPR036388">
    <property type="entry name" value="WH-like_DNA-bd_sf"/>
</dbReference>
<dbReference type="InterPro" id="IPR000524">
    <property type="entry name" value="Tscrpt_reg_HTH_GntR"/>
</dbReference>
<dbReference type="Gene3D" id="3.40.640.10">
    <property type="entry name" value="Type I PLP-dependent aspartate aminotransferase-like (Major domain)"/>
    <property type="match status" value="1"/>
</dbReference>